<proteinExistence type="predicted"/>
<evidence type="ECO:0000313" key="3">
    <source>
        <dbReference type="Proteomes" id="UP000322667"/>
    </source>
</evidence>
<dbReference type="EMBL" id="CM017628">
    <property type="protein sequence ID" value="TYH66681.1"/>
    <property type="molecule type" value="Genomic_DNA"/>
</dbReference>
<dbReference type="AlphaFoldDB" id="A0A5D2KHN7"/>
<feature type="compositionally biased region" description="Polar residues" evidence="1">
    <location>
        <begin position="46"/>
        <end position="78"/>
    </location>
</feature>
<gene>
    <name evidence="2" type="ORF">ES332_D06G139900v1</name>
</gene>
<evidence type="ECO:0000256" key="1">
    <source>
        <dbReference type="SAM" id="MobiDB-lite"/>
    </source>
</evidence>
<reference evidence="2 3" key="1">
    <citation type="submission" date="2019-07" db="EMBL/GenBank/DDBJ databases">
        <title>WGS assembly of Gossypium tomentosum.</title>
        <authorList>
            <person name="Chen Z.J."/>
            <person name="Sreedasyam A."/>
            <person name="Ando A."/>
            <person name="Song Q."/>
            <person name="De L."/>
            <person name="Hulse-Kemp A."/>
            <person name="Ding M."/>
            <person name="Ye W."/>
            <person name="Kirkbride R."/>
            <person name="Jenkins J."/>
            <person name="Plott C."/>
            <person name="Lovell J."/>
            <person name="Lin Y.-M."/>
            <person name="Vaughn R."/>
            <person name="Liu B."/>
            <person name="Li W."/>
            <person name="Simpson S."/>
            <person name="Scheffler B."/>
            <person name="Saski C."/>
            <person name="Grover C."/>
            <person name="Hu G."/>
            <person name="Conover J."/>
            <person name="Carlson J."/>
            <person name="Shu S."/>
            <person name="Boston L."/>
            <person name="Williams M."/>
            <person name="Peterson D."/>
            <person name="Mcgee K."/>
            <person name="Jones D."/>
            <person name="Wendel J."/>
            <person name="Stelly D."/>
            <person name="Grimwood J."/>
            <person name="Schmutz J."/>
        </authorList>
    </citation>
    <scope>NUCLEOTIDE SEQUENCE [LARGE SCALE GENOMIC DNA]</scope>
    <source>
        <strain evidence="2">7179.01</strain>
    </source>
</reference>
<organism evidence="2 3">
    <name type="scientific">Gossypium tomentosum</name>
    <name type="common">Hawaiian cotton</name>
    <name type="synonym">Gossypium sandvicense</name>
    <dbReference type="NCBI Taxonomy" id="34277"/>
    <lineage>
        <taxon>Eukaryota</taxon>
        <taxon>Viridiplantae</taxon>
        <taxon>Streptophyta</taxon>
        <taxon>Embryophyta</taxon>
        <taxon>Tracheophyta</taxon>
        <taxon>Spermatophyta</taxon>
        <taxon>Magnoliopsida</taxon>
        <taxon>eudicotyledons</taxon>
        <taxon>Gunneridae</taxon>
        <taxon>Pentapetalae</taxon>
        <taxon>rosids</taxon>
        <taxon>malvids</taxon>
        <taxon>Malvales</taxon>
        <taxon>Malvaceae</taxon>
        <taxon>Malvoideae</taxon>
        <taxon>Gossypium</taxon>
    </lineage>
</organism>
<sequence>MLSTFSTMTYKPSMFLSLTESPIVMPLVHRTQYSFTPTLIMTQTPLRSLSYQSGSSQTPTPRSEDAQWQSRRNQSQSIIDKGKEGERPVPQLVTKVQPRRNPTCNHL</sequence>
<dbReference type="Proteomes" id="UP000322667">
    <property type="component" value="Chromosome D06"/>
</dbReference>
<protein>
    <submittedName>
        <fullName evidence="2">Uncharacterized protein</fullName>
    </submittedName>
</protein>
<feature type="region of interest" description="Disordered" evidence="1">
    <location>
        <begin position="46"/>
        <end position="107"/>
    </location>
</feature>
<name>A0A5D2KHN7_GOSTO</name>
<accession>A0A5D2KHN7</accession>
<keyword evidence="3" id="KW-1185">Reference proteome</keyword>
<evidence type="ECO:0000313" key="2">
    <source>
        <dbReference type="EMBL" id="TYH66681.1"/>
    </source>
</evidence>